<dbReference type="InterPro" id="IPR017853">
    <property type="entry name" value="GH"/>
</dbReference>
<protein>
    <recommendedName>
        <fullName evidence="4 10">4-alpha-glucanotransferase</fullName>
        <ecNumber evidence="3 10">2.4.1.25</ecNumber>
    </recommendedName>
    <alternativeName>
        <fullName evidence="8 10">Amylomaltase</fullName>
    </alternativeName>
    <alternativeName>
        <fullName evidence="9 10">Disproportionating enzyme</fullName>
    </alternativeName>
</protein>
<reference evidence="11 12" key="1">
    <citation type="submission" date="2020-03" db="EMBL/GenBank/DDBJ databases">
        <title>Complete genome sequence of Shewanella sp.</title>
        <authorList>
            <person name="Kim Y.-S."/>
            <person name="Kim S.-J."/>
            <person name="Jung H.-K."/>
            <person name="Kim K.-H."/>
        </authorList>
    </citation>
    <scope>NUCLEOTIDE SEQUENCE [LARGE SCALE GENOMIC DNA]</scope>
    <source>
        <strain evidence="11 12">PN3F2</strain>
    </source>
</reference>
<dbReference type="SUPFAM" id="SSF51445">
    <property type="entry name" value="(Trans)glycosidases"/>
    <property type="match status" value="1"/>
</dbReference>
<dbReference type="RefSeq" id="WP_167678428.1">
    <property type="nucleotide sequence ID" value="NZ_CP050313.1"/>
</dbReference>
<evidence type="ECO:0000256" key="2">
    <source>
        <dbReference type="ARBA" id="ARBA00005684"/>
    </source>
</evidence>
<dbReference type="KEGG" id="saes:HBH39_11600"/>
<evidence type="ECO:0000313" key="12">
    <source>
        <dbReference type="Proteomes" id="UP000502608"/>
    </source>
</evidence>
<dbReference type="NCBIfam" id="TIGR00217">
    <property type="entry name" value="malQ"/>
    <property type="match status" value="1"/>
</dbReference>
<keyword evidence="7 10" id="KW-0119">Carbohydrate metabolism</keyword>
<dbReference type="GO" id="GO:0004134">
    <property type="term" value="F:4-alpha-glucanotransferase activity"/>
    <property type="evidence" value="ECO:0007669"/>
    <property type="project" value="UniProtKB-EC"/>
</dbReference>
<dbReference type="Gene3D" id="3.20.20.80">
    <property type="entry name" value="Glycosidases"/>
    <property type="match status" value="1"/>
</dbReference>
<dbReference type="EC" id="2.4.1.25" evidence="3 10"/>
<comment type="catalytic activity">
    <reaction evidence="1 10">
        <text>Transfers a segment of a (1-&gt;4)-alpha-D-glucan to a new position in an acceptor, which may be glucose or a (1-&gt;4)-alpha-D-glucan.</text>
        <dbReference type="EC" id="2.4.1.25"/>
    </reaction>
</comment>
<evidence type="ECO:0000256" key="10">
    <source>
        <dbReference type="RuleBase" id="RU361207"/>
    </source>
</evidence>
<keyword evidence="6 10" id="KW-0808">Transferase</keyword>
<evidence type="ECO:0000256" key="7">
    <source>
        <dbReference type="ARBA" id="ARBA00023277"/>
    </source>
</evidence>
<evidence type="ECO:0000313" key="11">
    <source>
        <dbReference type="EMBL" id="QIR15048.1"/>
    </source>
</evidence>
<name>A0A6G9QKX5_9GAMM</name>
<evidence type="ECO:0000256" key="4">
    <source>
        <dbReference type="ARBA" id="ARBA00020295"/>
    </source>
</evidence>
<keyword evidence="12" id="KW-1185">Reference proteome</keyword>
<dbReference type="AlphaFoldDB" id="A0A6G9QKX5"/>
<dbReference type="GO" id="GO:0005975">
    <property type="term" value="P:carbohydrate metabolic process"/>
    <property type="evidence" value="ECO:0007669"/>
    <property type="project" value="InterPro"/>
</dbReference>
<evidence type="ECO:0000256" key="8">
    <source>
        <dbReference type="ARBA" id="ARBA00031423"/>
    </source>
</evidence>
<comment type="similarity">
    <text evidence="2 10">Belongs to the disproportionating enzyme family.</text>
</comment>
<proteinExistence type="inferred from homology"/>
<evidence type="ECO:0000256" key="5">
    <source>
        <dbReference type="ARBA" id="ARBA00022676"/>
    </source>
</evidence>
<sequence>MGLEKLLYLQGVGAEFVDCHGQQTHIPPRDRLGILKSMISAETSDAVIDNKLVDDAIFSIDVAPWLKLIPSFQFSYLSHPTMVIHLAEQVCELKINLSLEKASNSNSNTEITDFEWTVSTQNLAIIGEYYYDNIRYCRYQIVLADFVHQKLPYGYHNIKVTQSIQPELNIAEGILMIAPEDCYQGALSHTANEPESRFWGTSVQLYCLKSQQAVSDGIGDFNALKQAIEHSAAMGADFLMLNPLHALDIALPENCSPYSPSDRRRLNPLYIDVNTIKGCDKNLLTSFLDDCKENLNHTTLIDYKKVFEFKYKVFKFCYKLFCEERSNQKSSVHEEFELFKQQQGQSLQSFSLHEANNAPAWLAMPSDFYCYLQFIASQQLQECQQYCQKLGMKIGLVGDLAIGAILNGNEVQSERRQFCTQATIGAPPDRFSASGQNWGVIPLDPVKLKQANYQHFIHLMRANMELYGALRIDHVMGLLRLWWWPAQKELGNGAYVFYPFDTLLAILCLESHRANCIIIGEDLGIVPPEMTSAMQQTKMLSNQLFYFTQQHNAFPSPQTHKPDSLMMLANHDVAPLKSWWLDDDLSIRHSLGLFDSDEQFHNEKQGRAYEKYQLLQWLVAGLTSLNSQHDDLAEEVDLLIQKMTELLACNPQHSLPISMVSSIPYSKLLDGWMMVAAQSRSRLFCVQLADLIGDKHSVNIPGTWKNYPNWQRRFTETMTQIKHDKEVNHRCQLIAKIRAHY</sequence>
<evidence type="ECO:0000256" key="6">
    <source>
        <dbReference type="ARBA" id="ARBA00022679"/>
    </source>
</evidence>
<dbReference type="EMBL" id="CP050313">
    <property type="protein sequence ID" value="QIR15048.1"/>
    <property type="molecule type" value="Genomic_DNA"/>
</dbReference>
<evidence type="ECO:0000256" key="3">
    <source>
        <dbReference type="ARBA" id="ARBA00012560"/>
    </source>
</evidence>
<keyword evidence="5 10" id="KW-0328">Glycosyltransferase</keyword>
<evidence type="ECO:0000256" key="1">
    <source>
        <dbReference type="ARBA" id="ARBA00000439"/>
    </source>
</evidence>
<accession>A0A6G9QKX5</accession>
<evidence type="ECO:0000256" key="9">
    <source>
        <dbReference type="ARBA" id="ARBA00031501"/>
    </source>
</evidence>
<dbReference type="PANTHER" id="PTHR32438">
    <property type="entry name" value="4-ALPHA-GLUCANOTRANSFERASE DPE1, CHLOROPLASTIC/AMYLOPLASTIC"/>
    <property type="match status" value="1"/>
</dbReference>
<gene>
    <name evidence="11" type="primary">malQ</name>
    <name evidence="11" type="ORF">HBH39_11600</name>
</gene>
<dbReference type="InterPro" id="IPR003385">
    <property type="entry name" value="Glyco_hydro_77"/>
</dbReference>
<dbReference type="PANTHER" id="PTHR32438:SF5">
    <property type="entry name" value="4-ALPHA-GLUCANOTRANSFERASE DPE1, CHLOROPLASTIC_AMYLOPLASTIC"/>
    <property type="match status" value="1"/>
</dbReference>
<dbReference type="Pfam" id="PF02446">
    <property type="entry name" value="Glyco_hydro_77"/>
    <property type="match status" value="2"/>
</dbReference>
<dbReference type="Proteomes" id="UP000502608">
    <property type="component" value="Chromosome"/>
</dbReference>
<organism evidence="11 12">
    <name type="scientific">Shewanella aestuarii</name>
    <dbReference type="NCBI Taxonomy" id="1028752"/>
    <lineage>
        <taxon>Bacteria</taxon>
        <taxon>Pseudomonadati</taxon>
        <taxon>Pseudomonadota</taxon>
        <taxon>Gammaproteobacteria</taxon>
        <taxon>Alteromonadales</taxon>
        <taxon>Shewanellaceae</taxon>
        <taxon>Shewanella</taxon>
    </lineage>
</organism>